<dbReference type="RefSeq" id="WP_229162428.1">
    <property type="nucleotide sequence ID" value="NZ_JAJEWP010000006.1"/>
</dbReference>
<evidence type="ECO:0000256" key="1">
    <source>
        <dbReference type="ARBA" id="ARBA00038420"/>
    </source>
</evidence>
<dbReference type="InterPro" id="IPR011055">
    <property type="entry name" value="Dup_hybrid_motif"/>
</dbReference>
<proteinExistence type="inferred from homology"/>
<gene>
    <name evidence="4" type="ORF">LJ739_17155</name>
</gene>
<feature type="compositionally biased region" description="Polar residues" evidence="2">
    <location>
        <begin position="138"/>
        <end position="147"/>
    </location>
</feature>
<feature type="region of interest" description="Disordered" evidence="2">
    <location>
        <begin position="100"/>
        <end position="153"/>
    </location>
</feature>
<dbReference type="Gene3D" id="2.70.70.10">
    <property type="entry name" value="Glucose Permease (Domain IIA)"/>
    <property type="match status" value="1"/>
</dbReference>
<name>A0ABS8GDK6_9ALTE</name>
<feature type="domain" description="LysM" evidence="3">
    <location>
        <begin position="52"/>
        <end position="96"/>
    </location>
</feature>
<dbReference type="CDD" id="cd12797">
    <property type="entry name" value="M23_peptidase"/>
    <property type="match status" value="1"/>
</dbReference>
<feature type="compositionally biased region" description="Polar residues" evidence="2">
    <location>
        <begin position="100"/>
        <end position="121"/>
    </location>
</feature>
<evidence type="ECO:0000313" key="4">
    <source>
        <dbReference type="EMBL" id="MCC2617985.1"/>
    </source>
</evidence>
<dbReference type="Gene3D" id="3.10.350.10">
    <property type="entry name" value="LysM domain"/>
    <property type="match status" value="1"/>
</dbReference>
<dbReference type="SMART" id="SM00257">
    <property type="entry name" value="LysM"/>
    <property type="match status" value="1"/>
</dbReference>
<dbReference type="InterPro" id="IPR016047">
    <property type="entry name" value="M23ase_b-sheet_dom"/>
</dbReference>
<organism evidence="4 5">
    <name type="scientific">Fluctibacter halophilus</name>
    <dbReference type="NCBI Taxonomy" id="226011"/>
    <lineage>
        <taxon>Bacteria</taxon>
        <taxon>Pseudomonadati</taxon>
        <taxon>Pseudomonadota</taxon>
        <taxon>Gammaproteobacteria</taxon>
        <taxon>Alteromonadales</taxon>
        <taxon>Alteromonadaceae</taxon>
        <taxon>Fluctibacter</taxon>
    </lineage>
</organism>
<evidence type="ECO:0000259" key="3">
    <source>
        <dbReference type="PROSITE" id="PS51782"/>
    </source>
</evidence>
<dbReference type="InterPro" id="IPR050570">
    <property type="entry name" value="Cell_wall_metabolism_enzyme"/>
</dbReference>
<dbReference type="SUPFAM" id="SSF51261">
    <property type="entry name" value="Duplicated hybrid motif"/>
    <property type="match status" value="1"/>
</dbReference>
<accession>A0ABS8GDK6</accession>
<feature type="compositionally biased region" description="Basic and acidic residues" evidence="2">
    <location>
        <begin position="125"/>
        <end position="137"/>
    </location>
</feature>
<dbReference type="PANTHER" id="PTHR21666:SF263">
    <property type="entry name" value="MUREIN HYDROLASE ACTIVATOR NLPD"/>
    <property type="match status" value="1"/>
</dbReference>
<sequence length="276" mass="30466">MSRIAHWTIATTTALSIIVIGGCAQRTTPAPVIELYQGKDYRDFEADSWTQKTYQVKKGDTLFAIAWQTGNDYRDLARWNNIPKPYHIYPGQQLTVRKNANAAPSATAKNTGQTSKINANQAVDRPQKQAYGDEKSSTKTTADSNAASDFPSRVSRWQWPANGALLNRFSLQEQGNKGIDISGKSGDPIVAAADGKVVYTGNALRGYGNLVIIKHSETFLSAYAHNKDIKVSEQQWVKAGQVIASMGRSGTESVKLHFEVRYKGKSVDPLRYLPRQ</sequence>
<keyword evidence="5" id="KW-1185">Reference proteome</keyword>
<dbReference type="EMBL" id="JAJEWP010000006">
    <property type="protein sequence ID" value="MCC2617985.1"/>
    <property type="molecule type" value="Genomic_DNA"/>
</dbReference>
<dbReference type="Pfam" id="PF01551">
    <property type="entry name" value="Peptidase_M23"/>
    <property type="match status" value="1"/>
</dbReference>
<protein>
    <submittedName>
        <fullName evidence="4">Peptidoglycan DD-metalloendopeptidase family protein</fullName>
    </submittedName>
</protein>
<evidence type="ECO:0000313" key="5">
    <source>
        <dbReference type="Proteomes" id="UP001520878"/>
    </source>
</evidence>
<dbReference type="PROSITE" id="PS51782">
    <property type="entry name" value="LYSM"/>
    <property type="match status" value="1"/>
</dbReference>
<comment type="caution">
    <text evidence="4">The sequence shown here is derived from an EMBL/GenBank/DDBJ whole genome shotgun (WGS) entry which is preliminary data.</text>
</comment>
<dbReference type="PANTHER" id="PTHR21666">
    <property type="entry name" value="PEPTIDASE-RELATED"/>
    <property type="match status" value="1"/>
</dbReference>
<dbReference type="CDD" id="cd00118">
    <property type="entry name" value="LysM"/>
    <property type="match status" value="1"/>
</dbReference>
<dbReference type="PROSITE" id="PS51257">
    <property type="entry name" value="PROKAR_LIPOPROTEIN"/>
    <property type="match status" value="1"/>
</dbReference>
<dbReference type="Proteomes" id="UP001520878">
    <property type="component" value="Unassembled WGS sequence"/>
</dbReference>
<dbReference type="InterPro" id="IPR018392">
    <property type="entry name" value="LysM"/>
</dbReference>
<dbReference type="InterPro" id="IPR036779">
    <property type="entry name" value="LysM_dom_sf"/>
</dbReference>
<dbReference type="Pfam" id="PF01476">
    <property type="entry name" value="LysM"/>
    <property type="match status" value="1"/>
</dbReference>
<reference evidence="4 5" key="1">
    <citation type="submission" date="2021-10" db="EMBL/GenBank/DDBJ databases">
        <title>Draft genome of Aestuariibacter halophilus JC2043.</title>
        <authorList>
            <person name="Emsley S.A."/>
            <person name="Pfannmuller K.M."/>
            <person name="Ushijima B."/>
            <person name="Saw J.H."/>
            <person name="Videau P."/>
        </authorList>
    </citation>
    <scope>NUCLEOTIDE SEQUENCE [LARGE SCALE GENOMIC DNA]</scope>
    <source>
        <strain evidence="4 5">JC2043</strain>
    </source>
</reference>
<evidence type="ECO:0000256" key="2">
    <source>
        <dbReference type="SAM" id="MobiDB-lite"/>
    </source>
</evidence>
<comment type="similarity">
    <text evidence="1">Belongs to the E.coli NlpD/Haemophilus LppB family.</text>
</comment>